<keyword evidence="3" id="KW-1185">Reference proteome</keyword>
<evidence type="ECO:0000313" key="3">
    <source>
        <dbReference type="Proteomes" id="UP000740926"/>
    </source>
</evidence>
<dbReference type="GO" id="GO:0004069">
    <property type="term" value="F:L-aspartate:2-oxoglutarate aminotransferase activity"/>
    <property type="evidence" value="ECO:0007669"/>
    <property type="project" value="InterPro"/>
</dbReference>
<dbReference type="InterPro" id="IPR028971">
    <property type="entry name" value="NAD-GDH_cat"/>
</dbReference>
<dbReference type="PANTHER" id="PTHR43403">
    <property type="entry name" value="NAD-SPECIFIC GLUTAMATE DEHYDROGENASE"/>
    <property type="match status" value="1"/>
</dbReference>
<protein>
    <recommendedName>
        <fullName evidence="1">NAD-glutamate dehydrogenase catalytic domain-containing protein</fullName>
    </recommendedName>
</protein>
<reference evidence="2 3" key="1">
    <citation type="journal article" date="2020" name="Microb. Genom.">
        <title>Genetic diversity of clinical and environmental Mucorales isolates obtained from an investigation of mucormycosis cases among solid organ transplant recipients.</title>
        <authorList>
            <person name="Nguyen M.H."/>
            <person name="Kaul D."/>
            <person name="Muto C."/>
            <person name="Cheng S.J."/>
            <person name="Richter R.A."/>
            <person name="Bruno V.M."/>
            <person name="Liu G."/>
            <person name="Beyhan S."/>
            <person name="Sundermann A.J."/>
            <person name="Mounaud S."/>
            <person name="Pasculle A.W."/>
            <person name="Nierman W.C."/>
            <person name="Driscoll E."/>
            <person name="Cumbie R."/>
            <person name="Clancy C.J."/>
            <person name="Dupont C.L."/>
        </authorList>
    </citation>
    <scope>NUCLEOTIDE SEQUENCE [LARGE SCALE GENOMIC DNA]</scope>
    <source>
        <strain evidence="2 3">GL24</strain>
    </source>
</reference>
<dbReference type="Proteomes" id="UP000740926">
    <property type="component" value="Unassembled WGS sequence"/>
</dbReference>
<dbReference type="GO" id="GO:0004352">
    <property type="term" value="F:glutamate dehydrogenase (NAD+) activity"/>
    <property type="evidence" value="ECO:0007669"/>
    <property type="project" value="InterPro"/>
</dbReference>
<dbReference type="InterPro" id="IPR007780">
    <property type="entry name" value="NAD_Glu_DH_bac"/>
</dbReference>
<accession>A0A9P6XUV9</accession>
<name>A0A9P6XUV9_9FUNG</name>
<dbReference type="InterPro" id="IPR036291">
    <property type="entry name" value="NAD(P)-bd_dom_sf"/>
</dbReference>
<dbReference type="EMBL" id="JAANIU010009917">
    <property type="protein sequence ID" value="KAG1532433.1"/>
    <property type="molecule type" value="Genomic_DNA"/>
</dbReference>
<dbReference type="SUPFAM" id="SSF51735">
    <property type="entry name" value="NAD(P)-binding Rossmann-fold domains"/>
    <property type="match status" value="1"/>
</dbReference>
<evidence type="ECO:0000313" key="2">
    <source>
        <dbReference type="EMBL" id="KAG1532433.1"/>
    </source>
</evidence>
<dbReference type="Pfam" id="PF05088">
    <property type="entry name" value="Bac_GDH_CD"/>
    <property type="match status" value="1"/>
</dbReference>
<feature type="domain" description="NAD-glutamate dehydrogenase catalytic" evidence="1">
    <location>
        <begin position="1"/>
        <end position="142"/>
    </location>
</feature>
<gene>
    <name evidence="2" type="ORF">G6F50_016223</name>
</gene>
<comment type="caution">
    <text evidence="2">The sequence shown here is derived from an EMBL/GenBank/DDBJ whole genome shotgun (WGS) entry which is preliminary data.</text>
</comment>
<organism evidence="2 3">
    <name type="scientific">Rhizopus delemar</name>
    <dbReference type="NCBI Taxonomy" id="936053"/>
    <lineage>
        <taxon>Eukaryota</taxon>
        <taxon>Fungi</taxon>
        <taxon>Fungi incertae sedis</taxon>
        <taxon>Mucoromycota</taxon>
        <taxon>Mucoromycotina</taxon>
        <taxon>Mucoromycetes</taxon>
        <taxon>Mucorales</taxon>
        <taxon>Mucorineae</taxon>
        <taxon>Rhizopodaceae</taxon>
        <taxon>Rhizopus</taxon>
    </lineage>
</organism>
<evidence type="ECO:0000259" key="1">
    <source>
        <dbReference type="Pfam" id="PF05088"/>
    </source>
</evidence>
<dbReference type="AlphaFoldDB" id="A0A9P6XUV9"/>
<dbReference type="PANTHER" id="PTHR43403:SF1">
    <property type="entry name" value="NAD-SPECIFIC GLUTAMATE DEHYDROGENASE"/>
    <property type="match status" value="1"/>
</dbReference>
<proteinExistence type="predicted"/>
<dbReference type="GO" id="GO:0006538">
    <property type="term" value="P:L-glutamate catabolic process"/>
    <property type="evidence" value="ECO:0007669"/>
    <property type="project" value="InterPro"/>
</dbReference>
<sequence>MGITARGARESVKRHFRALGRDSQTQDFTAVGVGDMSGDVFGNGMLLSRHIRLVAAFDDRHSVLEPNPEAATTFVERERLFTVPRSSWADYDAKLISKGGGIYPRSLKSIEITPQVREALGLDDNVKALSPNDLMSAILKAP</sequence>